<protein>
    <submittedName>
        <fullName evidence="1">Transcriptional regulator</fullName>
    </submittedName>
</protein>
<dbReference type="EMBL" id="NGIR01000023">
    <property type="protein sequence ID" value="OTU28355.1"/>
    <property type="molecule type" value="Genomic_DNA"/>
</dbReference>
<proteinExistence type="predicted"/>
<dbReference type="Proteomes" id="UP000195162">
    <property type="component" value="Unassembled WGS sequence"/>
</dbReference>
<reference evidence="1 2" key="1">
    <citation type="submission" date="2017-05" db="EMBL/GenBank/DDBJ databases">
        <authorList>
            <person name="Song R."/>
            <person name="Chenine A.L."/>
            <person name="Ruprecht R.M."/>
        </authorList>
    </citation>
    <scope>NUCLEOTIDE SEQUENCE [LARGE SCALE GENOMIC DNA]</scope>
    <source>
        <strain evidence="1 2">ARLG1955</strain>
    </source>
</reference>
<organism evidence="1 2">
    <name type="scientific">Acinetobacter pittii</name>
    <name type="common">Acinetobacter genomosp. 3</name>
    <dbReference type="NCBI Taxonomy" id="48296"/>
    <lineage>
        <taxon>Bacteria</taxon>
        <taxon>Pseudomonadati</taxon>
        <taxon>Pseudomonadota</taxon>
        <taxon>Gammaproteobacteria</taxon>
        <taxon>Moraxellales</taxon>
        <taxon>Moraxellaceae</taxon>
        <taxon>Acinetobacter</taxon>
        <taxon>Acinetobacter calcoaceticus/baumannii complex</taxon>
    </lineage>
</organism>
<gene>
    <name evidence="1" type="ORF">CAT59_07290</name>
</gene>
<evidence type="ECO:0000313" key="2">
    <source>
        <dbReference type="Proteomes" id="UP000195162"/>
    </source>
</evidence>
<sequence length="73" mass="8583">MLTLHSYWRGLSESERIKFCKDAEVTYGYMETHLIHGRKKPRMETIQKMVDASNQKLTHKSLFEFFLGTSKTA</sequence>
<evidence type="ECO:0000313" key="1">
    <source>
        <dbReference type="EMBL" id="OTU28355.1"/>
    </source>
</evidence>
<comment type="caution">
    <text evidence="1">The sequence shown here is derived from an EMBL/GenBank/DDBJ whole genome shotgun (WGS) entry which is preliminary data.</text>
</comment>
<dbReference type="RefSeq" id="WP_086375912.1">
    <property type="nucleotide sequence ID" value="NZ_NGIR01000023.1"/>
</dbReference>
<name>A0A242U5N5_ACIPI</name>
<dbReference type="AlphaFoldDB" id="A0A242U5N5"/>
<accession>A0A242U5N5</accession>